<evidence type="ECO:0000313" key="8">
    <source>
        <dbReference type="Proteomes" id="UP000579812"/>
    </source>
</evidence>
<dbReference type="PRINTS" id="PR01407">
    <property type="entry name" value="BUTYPHLNCDUF"/>
</dbReference>
<sequence>MASVSDQLLDALDDLVTEKLKRFKRNLRNHYGISAAALEKADAPDTVDRMMERFRPEEAVKITVDILRKMNLNPLAEELENKHKQGDTAPAESSREDPAPARAESEPINETLTNIVLRTRNHFLQYSHQLTLDLNTAHKRLRLSESNRVIAYDGREQSYTDHPDRFDYYRQVLCRESVCGRCYWELEWSGDKGVCISVSYKSISRKGGGDECVFGYNDQSWSLFCSPSSYSFIHNNIKTDLAVEHISRTIGPYQFISRTGVYVDHRAGTLSFYSVSDTVSLIHTEHTTFTQPLYPGFYVGFGSSVKLC</sequence>
<evidence type="ECO:0000256" key="4">
    <source>
        <dbReference type="SAM" id="MobiDB-lite"/>
    </source>
</evidence>
<dbReference type="InterPro" id="IPR051051">
    <property type="entry name" value="E3_ubiq-ligase_TRIM/RNF"/>
</dbReference>
<dbReference type="SMART" id="SM01289">
    <property type="entry name" value="PYRIN"/>
    <property type="match status" value="1"/>
</dbReference>
<dbReference type="PROSITE" id="PS50188">
    <property type="entry name" value="B302_SPRY"/>
    <property type="match status" value="1"/>
</dbReference>
<evidence type="ECO:0000313" key="7">
    <source>
        <dbReference type="EMBL" id="KAF4114098.1"/>
    </source>
</evidence>
<comment type="caution">
    <text evidence="7">The sequence shown here is derived from an EMBL/GenBank/DDBJ whole genome shotgun (WGS) entry which is preliminary data.</text>
</comment>
<proteinExistence type="predicted"/>
<keyword evidence="2" id="KW-0863">Zinc-finger</keyword>
<feature type="domain" description="B30.2/SPRY" evidence="5">
    <location>
        <begin position="110"/>
        <end position="308"/>
    </location>
</feature>
<dbReference type="InterPro" id="IPR043136">
    <property type="entry name" value="B30.2/SPRY_sf"/>
</dbReference>
<feature type="region of interest" description="Disordered" evidence="4">
    <location>
        <begin position="81"/>
        <end position="106"/>
    </location>
</feature>
<protein>
    <submittedName>
        <fullName evidence="7">Uncharacterized protein</fullName>
    </submittedName>
</protein>
<dbReference type="Pfam" id="PF02758">
    <property type="entry name" value="PYRIN"/>
    <property type="match status" value="1"/>
</dbReference>
<dbReference type="SUPFAM" id="SSF49899">
    <property type="entry name" value="Concanavalin A-like lectins/glucanases"/>
    <property type="match status" value="1"/>
</dbReference>
<dbReference type="SUPFAM" id="SSF47986">
    <property type="entry name" value="DEATH domain"/>
    <property type="match status" value="1"/>
</dbReference>
<keyword evidence="8" id="KW-1185">Reference proteome</keyword>
<dbReference type="InterPro" id="IPR011029">
    <property type="entry name" value="DEATH-like_dom_sf"/>
</dbReference>
<dbReference type="InterPro" id="IPR006574">
    <property type="entry name" value="PRY"/>
</dbReference>
<dbReference type="AlphaFoldDB" id="A0A7J6D4E6"/>
<dbReference type="OrthoDB" id="9903688at2759"/>
<dbReference type="PANTHER" id="PTHR25465:SF5">
    <property type="entry name" value="E3 UBIQUITIN_ISG15 LIGASE TRIM25-RELATED"/>
    <property type="match status" value="1"/>
</dbReference>
<dbReference type="CDD" id="cd16040">
    <property type="entry name" value="SPRY_PRY_SNTX"/>
    <property type="match status" value="1"/>
</dbReference>
<dbReference type="CDD" id="cd08321">
    <property type="entry name" value="Pyrin_ASC-like"/>
    <property type="match status" value="1"/>
</dbReference>
<evidence type="ECO:0000259" key="5">
    <source>
        <dbReference type="PROSITE" id="PS50188"/>
    </source>
</evidence>
<reference evidence="7 8" key="1">
    <citation type="submission" date="2020-04" db="EMBL/GenBank/DDBJ databases">
        <title>Chromosome-level genome assembly of a cyprinid fish Onychostoma macrolepis by integration of Nanopore Sequencing, Bionano and Hi-C technology.</title>
        <authorList>
            <person name="Wang D."/>
        </authorList>
    </citation>
    <scope>NUCLEOTIDE SEQUENCE [LARGE SCALE GENOMIC DNA]</scope>
    <source>
        <strain evidence="7">SWU-2019</strain>
        <tissue evidence="7">Muscle</tissue>
    </source>
</reference>
<dbReference type="PANTHER" id="PTHR25465">
    <property type="entry name" value="B-BOX DOMAIN CONTAINING"/>
    <property type="match status" value="1"/>
</dbReference>
<dbReference type="SMART" id="SM00589">
    <property type="entry name" value="PRY"/>
    <property type="match status" value="1"/>
</dbReference>
<dbReference type="Gene3D" id="2.60.120.920">
    <property type="match status" value="1"/>
</dbReference>
<dbReference type="InterPro" id="IPR003879">
    <property type="entry name" value="Butyrophylin_SPRY"/>
</dbReference>
<dbReference type="GO" id="GO:0008270">
    <property type="term" value="F:zinc ion binding"/>
    <property type="evidence" value="ECO:0007669"/>
    <property type="project" value="UniProtKB-KW"/>
</dbReference>
<evidence type="ECO:0000256" key="3">
    <source>
        <dbReference type="ARBA" id="ARBA00022833"/>
    </source>
</evidence>
<accession>A0A7J6D4E6</accession>
<keyword evidence="3" id="KW-0862">Zinc</keyword>
<feature type="domain" description="Pyrin" evidence="6">
    <location>
        <begin position="1"/>
        <end position="85"/>
    </location>
</feature>
<evidence type="ECO:0000256" key="1">
    <source>
        <dbReference type="ARBA" id="ARBA00022723"/>
    </source>
</evidence>
<dbReference type="EMBL" id="JAAMOB010000004">
    <property type="protein sequence ID" value="KAF4114098.1"/>
    <property type="molecule type" value="Genomic_DNA"/>
</dbReference>
<feature type="compositionally biased region" description="Basic and acidic residues" evidence="4">
    <location>
        <begin position="93"/>
        <end position="105"/>
    </location>
</feature>
<organism evidence="7 8">
    <name type="scientific">Onychostoma macrolepis</name>
    <dbReference type="NCBI Taxonomy" id="369639"/>
    <lineage>
        <taxon>Eukaryota</taxon>
        <taxon>Metazoa</taxon>
        <taxon>Chordata</taxon>
        <taxon>Craniata</taxon>
        <taxon>Vertebrata</taxon>
        <taxon>Euteleostomi</taxon>
        <taxon>Actinopterygii</taxon>
        <taxon>Neopterygii</taxon>
        <taxon>Teleostei</taxon>
        <taxon>Ostariophysi</taxon>
        <taxon>Cypriniformes</taxon>
        <taxon>Cyprinidae</taxon>
        <taxon>Acrossocheilinae</taxon>
        <taxon>Onychostoma</taxon>
    </lineage>
</organism>
<dbReference type="PROSITE" id="PS50824">
    <property type="entry name" value="DAPIN"/>
    <property type="match status" value="1"/>
</dbReference>
<gene>
    <name evidence="7" type="ORF">G5714_004321</name>
</gene>
<dbReference type="Proteomes" id="UP000579812">
    <property type="component" value="Unassembled WGS sequence"/>
</dbReference>
<dbReference type="Pfam" id="PF00622">
    <property type="entry name" value="SPRY"/>
    <property type="match status" value="1"/>
</dbReference>
<name>A0A7J6D4E6_9TELE</name>
<dbReference type="Gene3D" id="1.10.533.10">
    <property type="entry name" value="Death Domain, Fas"/>
    <property type="match status" value="1"/>
</dbReference>
<dbReference type="InterPro" id="IPR003877">
    <property type="entry name" value="SPRY_dom"/>
</dbReference>
<dbReference type="InterPro" id="IPR013320">
    <property type="entry name" value="ConA-like_dom_sf"/>
</dbReference>
<evidence type="ECO:0000256" key="2">
    <source>
        <dbReference type="ARBA" id="ARBA00022771"/>
    </source>
</evidence>
<dbReference type="InterPro" id="IPR004020">
    <property type="entry name" value="DAPIN"/>
</dbReference>
<dbReference type="SMART" id="SM00449">
    <property type="entry name" value="SPRY"/>
    <property type="match status" value="1"/>
</dbReference>
<evidence type="ECO:0000259" key="6">
    <source>
        <dbReference type="PROSITE" id="PS50824"/>
    </source>
</evidence>
<keyword evidence="1" id="KW-0479">Metal-binding</keyword>
<dbReference type="GO" id="GO:0005737">
    <property type="term" value="C:cytoplasm"/>
    <property type="evidence" value="ECO:0007669"/>
    <property type="project" value="UniProtKB-ARBA"/>
</dbReference>
<dbReference type="InterPro" id="IPR001870">
    <property type="entry name" value="B30.2/SPRY"/>
</dbReference>
<dbReference type="Pfam" id="PF13765">
    <property type="entry name" value="PRY"/>
    <property type="match status" value="1"/>
</dbReference>